<name>A0A9N9ZE11_9HYPO</name>
<proteinExistence type="predicted"/>
<evidence type="ECO:0000313" key="1">
    <source>
        <dbReference type="EMBL" id="CAH0053489.1"/>
    </source>
</evidence>
<protein>
    <submittedName>
        <fullName evidence="1">Uncharacterized protein</fullName>
    </submittedName>
</protein>
<evidence type="ECO:0000313" key="2">
    <source>
        <dbReference type="Proteomes" id="UP000775872"/>
    </source>
</evidence>
<dbReference type="Proteomes" id="UP000775872">
    <property type="component" value="Unassembled WGS sequence"/>
</dbReference>
<accession>A0A9N9ZE11</accession>
<gene>
    <name evidence="1" type="ORF">CSOL1703_00005362</name>
</gene>
<dbReference type="EMBL" id="CABFOC020000045">
    <property type="protein sequence ID" value="CAH0053489.1"/>
    <property type="molecule type" value="Genomic_DNA"/>
</dbReference>
<dbReference type="PROSITE" id="PS51257">
    <property type="entry name" value="PROKAR_LIPOPROTEIN"/>
    <property type="match status" value="1"/>
</dbReference>
<reference evidence="2" key="1">
    <citation type="submission" date="2019-06" db="EMBL/GenBank/DDBJ databases">
        <authorList>
            <person name="Broberg M."/>
        </authorList>
    </citation>
    <scope>NUCLEOTIDE SEQUENCE [LARGE SCALE GENOMIC DNA]</scope>
</reference>
<organism evidence="1 2">
    <name type="scientific">Clonostachys solani</name>
    <dbReference type="NCBI Taxonomy" id="160281"/>
    <lineage>
        <taxon>Eukaryota</taxon>
        <taxon>Fungi</taxon>
        <taxon>Dikarya</taxon>
        <taxon>Ascomycota</taxon>
        <taxon>Pezizomycotina</taxon>
        <taxon>Sordariomycetes</taxon>
        <taxon>Hypocreomycetidae</taxon>
        <taxon>Hypocreales</taxon>
        <taxon>Bionectriaceae</taxon>
        <taxon>Clonostachys</taxon>
    </lineage>
</organism>
<sequence>MAIQRRRQASPLIPNSLFTACRCTVQKGTHGLGRAAGLRVHGADRWSIGPGICPFGFNAYRLGTAPTPGPSDLSQPVVVVGTYGAVMVAATTSGWPFARD</sequence>
<reference evidence="1 2" key="2">
    <citation type="submission" date="2021-10" db="EMBL/GenBank/DDBJ databases">
        <authorList>
            <person name="Piombo E."/>
        </authorList>
    </citation>
    <scope>NUCLEOTIDE SEQUENCE [LARGE SCALE GENOMIC DNA]</scope>
</reference>
<comment type="caution">
    <text evidence="1">The sequence shown here is derived from an EMBL/GenBank/DDBJ whole genome shotgun (WGS) entry which is preliminary data.</text>
</comment>
<keyword evidence="2" id="KW-1185">Reference proteome</keyword>
<dbReference type="AlphaFoldDB" id="A0A9N9ZE11"/>